<dbReference type="EMBL" id="JAFBEI010000005">
    <property type="protein sequence ID" value="MBM7635548.1"/>
    <property type="molecule type" value="Genomic_DNA"/>
</dbReference>
<reference evidence="1 2" key="1">
    <citation type="submission" date="2021-01" db="EMBL/GenBank/DDBJ databases">
        <title>Genomic Encyclopedia of Type Strains, Phase IV (KMG-IV): sequencing the most valuable type-strain genomes for metagenomic binning, comparative biology and taxonomic classification.</title>
        <authorList>
            <person name="Goeker M."/>
        </authorList>
    </citation>
    <scope>NUCLEOTIDE SEQUENCE [LARGE SCALE GENOMIC DNA]</scope>
    <source>
        <strain evidence="1 2">DSM 27513</strain>
    </source>
</reference>
<evidence type="ECO:0000313" key="2">
    <source>
        <dbReference type="Proteomes" id="UP000809081"/>
    </source>
</evidence>
<protein>
    <recommendedName>
        <fullName evidence="3">Transposase</fullName>
    </recommendedName>
</protein>
<gene>
    <name evidence="1" type="ORF">JOC31_000341</name>
</gene>
<evidence type="ECO:0000313" key="1">
    <source>
        <dbReference type="EMBL" id="MBM7635548.1"/>
    </source>
</evidence>
<keyword evidence="2" id="KW-1185">Reference proteome</keyword>
<name>A0ABS2PL67_9STRE</name>
<evidence type="ECO:0008006" key="3">
    <source>
        <dbReference type="Google" id="ProtNLM"/>
    </source>
</evidence>
<accession>A0ABS2PL67</accession>
<proteinExistence type="predicted"/>
<dbReference type="Proteomes" id="UP000809081">
    <property type="component" value="Unassembled WGS sequence"/>
</dbReference>
<organism evidence="1 2">
    <name type="scientific">Streptococcus saliviloxodontae</name>
    <dbReference type="NCBI Taxonomy" id="1349416"/>
    <lineage>
        <taxon>Bacteria</taxon>
        <taxon>Bacillati</taxon>
        <taxon>Bacillota</taxon>
        <taxon>Bacilli</taxon>
        <taxon>Lactobacillales</taxon>
        <taxon>Streptococcaceae</taxon>
        <taxon>Streptococcus</taxon>
    </lineage>
</organism>
<comment type="caution">
    <text evidence="1">The sequence shown here is derived from an EMBL/GenBank/DDBJ whole genome shotgun (WGS) entry which is preliminary data.</text>
</comment>
<sequence>MDGTHIKTAANSHKYRMEMVEQQAKFMSDQLELEIDLDRKKHAKKIAKVRQRKRG</sequence>